<reference evidence="1 2" key="1">
    <citation type="journal article" date="2018" name="BMC Genomics">
        <title>Genomic comparison of Trypanosoma conorhini and Trypanosoma rangeli to Trypanosoma cruzi strains of high and low virulence.</title>
        <authorList>
            <person name="Bradwell K.R."/>
            <person name="Koparde V.N."/>
            <person name="Matveyev A.V."/>
            <person name="Serrano M.G."/>
            <person name="Alves J.M."/>
            <person name="Parikh H."/>
            <person name="Huang B."/>
            <person name="Lee V."/>
            <person name="Espinosa-Alvarez O."/>
            <person name="Ortiz P.A."/>
            <person name="Costa-Martins A.G."/>
            <person name="Teixeira M.M."/>
            <person name="Buck G.A."/>
        </authorList>
    </citation>
    <scope>NUCLEOTIDE SEQUENCE [LARGE SCALE GENOMIC DNA]</scope>
    <source>
        <strain evidence="1 2">025E</strain>
    </source>
</reference>
<keyword evidence="2" id="KW-1185">Reference proteome</keyword>
<dbReference type="Proteomes" id="UP000284403">
    <property type="component" value="Unassembled WGS sequence"/>
</dbReference>
<organism evidence="1 2">
    <name type="scientific">Trypanosoma conorhini</name>
    <dbReference type="NCBI Taxonomy" id="83891"/>
    <lineage>
        <taxon>Eukaryota</taxon>
        <taxon>Discoba</taxon>
        <taxon>Euglenozoa</taxon>
        <taxon>Kinetoplastea</taxon>
        <taxon>Metakinetoplastina</taxon>
        <taxon>Trypanosomatida</taxon>
        <taxon>Trypanosomatidae</taxon>
        <taxon>Trypanosoma</taxon>
    </lineage>
</organism>
<evidence type="ECO:0000313" key="1">
    <source>
        <dbReference type="EMBL" id="RNF27670.1"/>
    </source>
</evidence>
<evidence type="ECO:0000313" key="2">
    <source>
        <dbReference type="Proteomes" id="UP000284403"/>
    </source>
</evidence>
<dbReference type="AlphaFoldDB" id="A0A422QCG0"/>
<sequence length="128" mass="14779">MLTGDTLANHLCVLVNPAADGSAGEHLPSVKNKKSFRTARDSLFEFNSLTKRIKNMKKKKMIFMQSREQNENTEKRILKINKNSNRKFIKRKKNSNNNSKRIQSEEMELSKFSSVYLFVSPTNNQAHC</sequence>
<protein>
    <submittedName>
        <fullName evidence="1">Uncharacterized protein</fullName>
    </submittedName>
</protein>
<proteinExistence type="predicted"/>
<gene>
    <name evidence="1" type="ORF">Tco025E_00054</name>
</gene>
<name>A0A422QCG0_9TRYP</name>
<accession>A0A422QCG0</accession>
<comment type="caution">
    <text evidence="1">The sequence shown here is derived from an EMBL/GenBank/DDBJ whole genome shotgun (WGS) entry which is preliminary data.</text>
</comment>
<dbReference type="GeneID" id="40313665"/>
<dbReference type="RefSeq" id="XP_029232876.1">
    <property type="nucleotide sequence ID" value="XM_029367003.1"/>
</dbReference>
<dbReference type="EMBL" id="MKKU01000001">
    <property type="protein sequence ID" value="RNF27670.1"/>
    <property type="molecule type" value="Genomic_DNA"/>
</dbReference>